<protein>
    <submittedName>
        <fullName evidence="2">4_1_CTD domain-containing protein</fullName>
    </submittedName>
</protein>
<evidence type="ECO:0000313" key="1">
    <source>
        <dbReference type="Proteomes" id="UP000095286"/>
    </source>
</evidence>
<evidence type="ECO:0000313" key="2">
    <source>
        <dbReference type="WBParaSite" id="RSKR_0000181400.1"/>
    </source>
</evidence>
<organism evidence="1 2">
    <name type="scientific">Rhabditophanes sp. KR3021</name>
    <dbReference type="NCBI Taxonomy" id="114890"/>
    <lineage>
        <taxon>Eukaryota</taxon>
        <taxon>Metazoa</taxon>
        <taxon>Ecdysozoa</taxon>
        <taxon>Nematoda</taxon>
        <taxon>Chromadorea</taxon>
        <taxon>Rhabditida</taxon>
        <taxon>Tylenchina</taxon>
        <taxon>Panagrolaimomorpha</taxon>
        <taxon>Strongyloidoidea</taxon>
        <taxon>Alloionematidae</taxon>
        <taxon>Rhabditophanes</taxon>
    </lineage>
</organism>
<sequence>MFLCRKVCFCCYSNGPTKPEDEPPVVPINGNRDIGFTDIGKVERPKDLGTNKIQPVQISSNSVAYDVNADGNGFSEVNLTDTFTPPSGPVKPKGDDTVALTNMMLDDIMEIKEDHTIVPIIHSESEIKIDLNAVEEATPEEINKTLSSEREQSSSIDTERKTSGTSSRVLQILQNDSNEKRIKHIYADSSDEDESVDEIRDVQITREELAKNGYANEGYVNTEDSFVTKLGGEKMMIKKSTMYAGDESEESDTESTDDDLDKTDDEDTFSHPTKIDIKTVITSPGKIEEKKNVVVTRIESITKQSQLDEEPITDDEISEKII</sequence>
<proteinExistence type="predicted"/>
<dbReference type="WBParaSite" id="RSKR_0000181400.1">
    <property type="protein sequence ID" value="RSKR_0000181400.1"/>
    <property type="gene ID" value="RSKR_0000181400"/>
</dbReference>
<name>A0AC35TLE9_9BILA</name>
<accession>A0AC35TLE9</accession>
<dbReference type="Proteomes" id="UP000095286">
    <property type="component" value="Unplaced"/>
</dbReference>
<reference evidence="2" key="1">
    <citation type="submission" date="2016-11" db="UniProtKB">
        <authorList>
            <consortium name="WormBaseParasite"/>
        </authorList>
    </citation>
    <scope>IDENTIFICATION</scope>
    <source>
        <strain evidence="2">KR3021</strain>
    </source>
</reference>